<dbReference type="PANTHER" id="PTHR30035">
    <property type="entry name" value="LIPOPROTEIN VACJ-RELATED"/>
    <property type="match status" value="1"/>
</dbReference>
<keyword evidence="4" id="KW-0449">Lipoprotein</keyword>
<dbReference type="STRING" id="515897.SAMN05421849_1231"/>
<dbReference type="Pfam" id="PF04333">
    <property type="entry name" value="MlaA"/>
    <property type="match status" value="1"/>
</dbReference>
<keyword evidence="2" id="KW-0732">Signal</keyword>
<evidence type="ECO:0000313" key="4">
    <source>
        <dbReference type="EMBL" id="SIT79978.1"/>
    </source>
</evidence>
<gene>
    <name evidence="4" type="ORF">SAMN05421849_1231</name>
</gene>
<evidence type="ECO:0000256" key="2">
    <source>
        <dbReference type="ARBA" id="ARBA00022729"/>
    </source>
</evidence>
<dbReference type="PANTHER" id="PTHR30035:SF3">
    <property type="entry name" value="INTERMEMBRANE PHOSPHOLIPID TRANSPORT SYSTEM LIPOPROTEIN MLAA"/>
    <property type="match status" value="1"/>
</dbReference>
<keyword evidence="5" id="KW-1185">Reference proteome</keyword>
<feature type="compositionally biased region" description="Acidic residues" evidence="3">
    <location>
        <begin position="267"/>
        <end position="284"/>
    </location>
</feature>
<name>A0A1R3WR33_9RHOB</name>
<dbReference type="Proteomes" id="UP000192455">
    <property type="component" value="Unassembled WGS sequence"/>
</dbReference>
<evidence type="ECO:0000313" key="5">
    <source>
        <dbReference type="Proteomes" id="UP000192455"/>
    </source>
</evidence>
<sequence>MSALRRPLPCPCVVATCRRANAATLQFPEPMTMTLKSRVSMILAAISAVLLVAGCSVPADSDRGGIHDPHETTNRGVHRFNVGLDRALFRPAGRAYTKVVPDPIEDSFNHFAHNISKPGDVVNFLLQGRVKEAGISLARFVVNTTVGFAGLADPATEFGIPAQSTDFGETLHVWGAKEGAYIELPVLGPSTERDAVGRVVDIFTNPLGYTDPIGDEHIRVYTYALDSLSKRGRYSSTVDSVLYESADSYAAARSVYLQNRRYKLEGTGEDSYIDPYDDPYENFDADTGSTIDPYEDPYAD</sequence>
<evidence type="ECO:0000256" key="3">
    <source>
        <dbReference type="SAM" id="MobiDB-lite"/>
    </source>
</evidence>
<dbReference type="AlphaFoldDB" id="A0A1R3WR33"/>
<accession>A0A1R3WR33</accession>
<dbReference type="GO" id="GO:0016020">
    <property type="term" value="C:membrane"/>
    <property type="evidence" value="ECO:0007669"/>
    <property type="project" value="InterPro"/>
</dbReference>
<evidence type="ECO:0000256" key="1">
    <source>
        <dbReference type="ARBA" id="ARBA00010634"/>
    </source>
</evidence>
<dbReference type="InterPro" id="IPR007428">
    <property type="entry name" value="MlaA"/>
</dbReference>
<dbReference type="EMBL" id="FTPS01000001">
    <property type="protein sequence ID" value="SIT79978.1"/>
    <property type="molecule type" value="Genomic_DNA"/>
</dbReference>
<dbReference type="GO" id="GO:0120010">
    <property type="term" value="P:intermembrane phospholipid transfer"/>
    <property type="evidence" value="ECO:0007669"/>
    <property type="project" value="TreeGrafter"/>
</dbReference>
<organism evidence="4 5">
    <name type="scientific">Pontibaca methylaminivorans</name>
    <dbReference type="NCBI Taxonomy" id="515897"/>
    <lineage>
        <taxon>Bacteria</taxon>
        <taxon>Pseudomonadati</taxon>
        <taxon>Pseudomonadota</taxon>
        <taxon>Alphaproteobacteria</taxon>
        <taxon>Rhodobacterales</taxon>
        <taxon>Roseobacteraceae</taxon>
        <taxon>Pontibaca</taxon>
    </lineage>
</organism>
<proteinExistence type="inferred from homology"/>
<feature type="region of interest" description="Disordered" evidence="3">
    <location>
        <begin position="267"/>
        <end position="300"/>
    </location>
</feature>
<comment type="similarity">
    <text evidence="1">Belongs to the MlaA family.</text>
</comment>
<reference evidence="4 5" key="1">
    <citation type="submission" date="2017-01" db="EMBL/GenBank/DDBJ databases">
        <authorList>
            <person name="Mah S.A."/>
            <person name="Swanson W.J."/>
            <person name="Moy G.W."/>
            <person name="Vacquier V.D."/>
        </authorList>
    </citation>
    <scope>NUCLEOTIDE SEQUENCE [LARGE SCALE GENOMIC DNA]</scope>
    <source>
        <strain evidence="4 5">DSM 21219</strain>
    </source>
</reference>
<dbReference type="PRINTS" id="PR01805">
    <property type="entry name" value="VACJLIPOPROT"/>
</dbReference>
<protein>
    <submittedName>
        <fullName evidence="4">Phospholipid-binding lipoprotein MlaA</fullName>
    </submittedName>
</protein>